<dbReference type="PANTHER" id="PTHR39757">
    <property type="match status" value="1"/>
</dbReference>
<evidence type="ECO:0000313" key="1">
    <source>
        <dbReference type="EMBL" id="SNR77832.1"/>
    </source>
</evidence>
<organism evidence="1 2">
    <name type="scientific">Haloechinothrix alba</name>
    <dbReference type="NCBI Taxonomy" id="664784"/>
    <lineage>
        <taxon>Bacteria</taxon>
        <taxon>Bacillati</taxon>
        <taxon>Actinomycetota</taxon>
        <taxon>Actinomycetes</taxon>
        <taxon>Pseudonocardiales</taxon>
        <taxon>Pseudonocardiaceae</taxon>
        <taxon>Haloechinothrix</taxon>
    </lineage>
</organism>
<dbReference type="Proteomes" id="UP000198348">
    <property type="component" value="Unassembled WGS sequence"/>
</dbReference>
<dbReference type="SUPFAM" id="SSF51905">
    <property type="entry name" value="FAD/NAD(P)-binding domain"/>
    <property type="match status" value="1"/>
</dbReference>
<proteinExistence type="predicted"/>
<accession>A0A238Z3M9</accession>
<dbReference type="InterPro" id="IPR036188">
    <property type="entry name" value="FAD/NAD-bd_sf"/>
</dbReference>
<reference evidence="1 2" key="1">
    <citation type="submission" date="2017-06" db="EMBL/GenBank/DDBJ databases">
        <authorList>
            <person name="Kim H.J."/>
            <person name="Triplett B.A."/>
        </authorList>
    </citation>
    <scope>NUCLEOTIDE SEQUENCE [LARGE SCALE GENOMIC DNA]</scope>
    <source>
        <strain evidence="1 2">DSM 45207</strain>
    </source>
</reference>
<gene>
    <name evidence="1" type="ORF">SAMN06265360_1191</name>
</gene>
<dbReference type="AlphaFoldDB" id="A0A238Z3M9"/>
<dbReference type="EMBL" id="FZNW01000019">
    <property type="protein sequence ID" value="SNR77832.1"/>
    <property type="molecule type" value="Genomic_DNA"/>
</dbReference>
<name>A0A238Z3M9_9PSEU</name>
<dbReference type="RefSeq" id="WP_089302693.1">
    <property type="nucleotide sequence ID" value="NZ_FZNW01000019.1"/>
</dbReference>
<dbReference type="PANTHER" id="PTHR39757:SF5">
    <property type="entry name" value="OS02G0190600 PROTEIN"/>
    <property type="match status" value="1"/>
</dbReference>
<keyword evidence="2" id="KW-1185">Reference proteome</keyword>
<sequence length="388" mass="41637">MLDIAVLGGGPAGWAVAHACTRAGLLTALVDKDPHRCWPATYGAWHDELPTWALPAVAVAPARTRVRTSGYRSLPRRYTVLDNARLADLLRDSDVRTVAAYARSLRPLGRGTEIDLTAGGTLRARVVIDATGTPHRRPRRWSRLSRRAEQTATGVIATAEEASSLVPCAGSTALFMDWSHAPTGGEPASFLYTLPLPGNRVLLEETCLAHRPGLSHALLERRLRTRLAAAGMNPEGRAAERVRIPLDVGTGRAGPVAPPDPVVPFGVAAGLVHPATGYHLATALELAPRVAASLADGLRRGHRHAARAARNEAWTPAAVTVHALRRKGMHALLAMPGAALPEFFELFFDLPAGHQRAFLSGREDTLGTVAAMRAVFAAAPWRLRRYLL</sequence>
<protein>
    <submittedName>
        <fullName evidence="1">Lycopene cyclase (CrtL-type)</fullName>
    </submittedName>
</protein>
<dbReference type="Gene3D" id="3.50.50.60">
    <property type="entry name" value="FAD/NAD(P)-binding domain"/>
    <property type="match status" value="1"/>
</dbReference>
<dbReference type="OrthoDB" id="537501at2"/>
<dbReference type="Pfam" id="PF05834">
    <property type="entry name" value="Lycopene_cycl"/>
    <property type="match status" value="1"/>
</dbReference>
<evidence type="ECO:0000313" key="2">
    <source>
        <dbReference type="Proteomes" id="UP000198348"/>
    </source>
</evidence>
<dbReference type="PRINTS" id="PR00469">
    <property type="entry name" value="PNDRDTASEII"/>
</dbReference>